<feature type="region of interest" description="Disordered" evidence="1">
    <location>
        <begin position="133"/>
        <end position="173"/>
    </location>
</feature>
<dbReference type="OrthoDB" id="4939977at2759"/>
<sequence length="193" mass="21632">MASRRPNLTLPLPEREPFDLQRPQTSLRSPSIRSPRFREDFDAPFSEAIMNASRTTLATDTFSLPYASEISRTSFGGDSDRRTSFSAKQSTAPPPSPLRLRHTSWESETKRRARVNDRIMEWAKRSWTTVRSRSNSKTDYFDSRPAQSQSSVAVSSSSDEITPSESDDNVPVNSYTRAVITVIAVPQSRPGSS</sequence>
<comment type="caution">
    <text evidence="2">The sequence shown here is derived from an EMBL/GenBank/DDBJ whole genome shotgun (WGS) entry which is preliminary data.</text>
</comment>
<reference evidence="2" key="2">
    <citation type="submission" date="2020-05" db="EMBL/GenBank/DDBJ databases">
        <authorList>
            <person name="Kim H.-S."/>
            <person name="Proctor R.H."/>
            <person name="Brown D.W."/>
        </authorList>
    </citation>
    <scope>NUCLEOTIDE SEQUENCE</scope>
    <source>
        <strain evidence="2">NRRL 22465</strain>
    </source>
</reference>
<keyword evidence="3" id="KW-1185">Reference proteome</keyword>
<feature type="region of interest" description="Disordered" evidence="1">
    <location>
        <begin position="1"/>
        <end position="38"/>
    </location>
</feature>
<organism evidence="2 3">
    <name type="scientific">Fusarium zealandicum</name>
    <dbReference type="NCBI Taxonomy" id="1053134"/>
    <lineage>
        <taxon>Eukaryota</taxon>
        <taxon>Fungi</taxon>
        <taxon>Dikarya</taxon>
        <taxon>Ascomycota</taxon>
        <taxon>Pezizomycotina</taxon>
        <taxon>Sordariomycetes</taxon>
        <taxon>Hypocreomycetidae</taxon>
        <taxon>Hypocreales</taxon>
        <taxon>Nectriaceae</taxon>
        <taxon>Fusarium</taxon>
        <taxon>Fusarium staphyleae species complex</taxon>
    </lineage>
</organism>
<dbReference type="Proteomes" id="UP000635477">
    <property type="component" value="Unassembled WGS sequence"/>
</dbReference>
<name>A0A8H4XP92_9HYPO</name>
<protein>
    <submittedName>
        <fullName evidence="2">Uncharacterized protein</fullName>
    </submittedName>
</protein>
<gene>
    <name evidence="2" type="ORF">FZEAL_2134</name>
</gene>
<feature type="compositionally biased region" description="Low complexity" evidence="1">
    <location>
        <begin position="146"/>
        <end position="164"/>
    </location>
</feature>
<feature type="region of interest" description="Disordered" evidence="1">
    <location>
        <begin position="70"/>
        <end position="111"/>
    </location>
</feature>
<dbReference type="AlphaFoldDB" id="A0A8H4XP92"/>
<proteinExistence type="predicted"/>
<evidence type="ECO:0000313" key="2">
    <source>
        <dbReference type="EMBL" id="KAF4982250.1"/>
    </source>
</evidence>
<dbReference type="EMBL" id="JABEYC010000130">
    <property type="protein sequence ID" value="KAF4982250.1"/>
    <property type="molecule type" value="Genomic_DNA"/>
</dbReference>
<feature type="compositionally biased region" description="Polar residues" evidence="1">
    <location>
        <begin position="22"/>
        <end position="32"/>
    </location>
</feature>
<evidence type="ECO:0000256" key="1">
    <source>
        <dbReference type="SAM" id="MobiDB-lite"/>
    </source>
</evidence>
<reference evidence="2" key="1">
    <citation type="journal article" date="2020" name="BMC Genomics">
        <title>Correction to: Identification and distribution of gene clusters required for synthesis of sphingolipid metabolism inhibitors in diverse species of the filamentous fungus Fusarium.</title>
        <authorList>
            <person name="Kim H.S."/>
            <person name="Lohmar J.M."/>
            <person name="Busman M."/>
            <person name="Brown D.W."/>
            <person name="Naumann T.A."/>
            <person name="Divon H.H."/>
            <person name="Lysoe E."/>
            <person name="Uhlig S."/>
            <person name="Proctor R.H."/>
        </authorList>
    </citation>
    <scope>NUCLEOTIDE SEQUENCE</scope>
    <source>
        <strain evidence="2">NRRL 22465</strain>
    </source>
</reference>
<evidence type="ECO:0000313" key="3">
    <source>
        <dbReference type="Proteomes" id="UP000635477"/>
    </source>
</evidence>
<accession>A0A8H4XP92</accession>